<feature type="domain" description="Thioredoxin" evidence="7">
    <location>
        <begin position="28"/>
        <end position="151"/>
    </location>
</feature>
<dbReference type="AlphaFoldDB" id="C4WMR6"/>
<dbReference type="InterPro" id="IPR017937">
    <property type="entry name" value="Thioredoxin_CS"/>
</dbReference>
<dbReference type="GO" id="GO:0006950">
    <property type="term" value="P:response to stress"/>
    <property type="evidence" value="ECO:0007669"/>
    <property type="project" value="UniProtKB-ARBA"/>
</dbReference>
<dbReference type="FunFam" id="3.40.30.10:FF:000001">
    <property type="entry name" value="Thioredoxin"/>
    <property type="match status" value="1"/>
</dbReference>
<dbReference type="NCBIfam" id="TIGR01068">
    <property type="entry name" value="thioredoxin"/>
    <property type="match status" value="1"/>
</dbReference>
<evidence type="ECO:0000256" key="3">
    <source>
        <dbReference type="ARBA" id="ARBA00022982"/>
    </source>
</evidence>
<dbReference type="Pfam" id="PF14559">
    <property type="entry name" value="TPR_19"/>
    <property type="match status" value="1"/>
</dbReference>
<dbReference type="Pfam" id="PF00085">
    <property type="entry name" value="Thioredoxin"/>
    <property type="match status" value="1"/>
</dbReference>
<dbReference type="GO" id="GO:0005829">
    <property type="term" value="C:cytosol"/>
    <property type="evidence" value="ECO:0007669"/>
    <property type="project" value="TreeGrafter"/>
</dbReference>
<keyword evidence="2" id="KW-0813">Transport</keyword>
<evidence type="ECO:0000256" key="4">
    <source>
        <dbReference type="ARBA" id="ARBA00023157"/>
    </source>
</evidence>
<keyword evidence="5" id="KW-0676">Redox-active center</keyword>
<dbReference type="InterPro" id="IPR013766">
    <property type="entry name" value="Thioredoxin_domain"/>
</dbReference>
<dbReference type="InterPro" id="IPR005746">
    <property type="entry name" value="Thioredoxin"/>
</dbReference>
<comment type="caution">
    <text evidence="8">The sequence shown here is derived from an EMBL/GenBank/DDBJ whole genome shotgun (WGS) entry which is preliminary data.</text>
</comment>
<dbReference type="CDD" id="cd02947">
    <property type="entry name" value="TRX_family"/>
    <property type="match status" value="1"/>
</dbReference>
<dbReference type="GO" id="GO:0015035">
    <property type="term" value="F:protein-disulfide reductase activity"/>
    <property type="evidence" value="ECO:0007669"/>
    <property type="project" value="UniProtKB-UniRule"/>
</dbReference>
<dbReference type="InterPro" id="IPR036249">
    <property type="entry name" value="Thioredoxin-like_sf"/>
</dbReference>
<dbReference type="SUPFAM" id="SSF52833">
    <property type="entry name" value="Thioredoxin-like"/>
    <property type="match status" value="1"/>
</dbReference>
<evidence type="ECO:0000256" key="1">
    <source>
        <dbReference type="ARBA" id="ARBA00008987"/>
    </source>
</evidence>
<dbReference type="PROSITE" id="PS00194">
    <property type="entry name" value="THIOREDOXIN_1"/>
    <property type="match status" value="1"/>
</dbReference>
<evidence type="ECO:0000313" key="9">
    <source>
        <dbReference type="Proteomes" id="UP000004386"/>
    </source>
</evidence>
<gene>
    <name evidence="8" type="primary">trx</name>
    <name evidence="8" type="ORF">OINT_2000368</name>
</gene>
<evidence type="ECO:0000313" key="8">
    <source>
        <dbReference type="EMBL" id="EEQ93228.1"/>
    </source>
</evidence>
<name>C4WMR6_9HYPH</name>
<dbReference type="GO" id="GO:0045454">
    <property type="term" value="P:cell redox homeostasis"/>
    <property type="evidence" value="ECO:0007669"/>
    <property type="project" value="TreeGrafter"/>
</dbReference>
<evidence type="ECO:0000256" key="2">
    <source>
        <dbReference type="ARBA" id="ARBA00022448"/>
    </source>
</evidence>
<evidence type="ECO:0000259" key="7">
    <source>
        <dbReference type="PROSITE" id="PS51352"/>
    </source>
</evidence>
<dbReference type="EMBL" id="ACQA01000002">
    <property type="protein sequence ID" value="EEQ93228.1"/>
    <property type="molecule type" value="Genomic_DNA"/>
</dbReference>
<keyword evidence="4" id="KW-1015">Disulfide bond</keyword>
<dbReference type="PANTHER" id="PTHR45663">
    <property type="entry name" value="GEO12009P1"/>
    <property type="match status" value="1"/>
</dbReference>
<proteinExistence type="inferred from homology"/>
<dbReference type="Pfam" id="PF14561">
    <property type="entry name" value="TPR_20"/>
    <property type="match status" value="1"/>
</dbReference>
<dbReference type="PANTHER" id="PTHR45663:SF11">
    <property type="entry name" value="GEO12009P1"/>
    <property type="match status" value="1"/>
</dbReference>
<dbReference type="HOGENOM" id="CLU_046120_1_1_5"/>
<dbReference type="PRINTS" id="PR00421">
    <property type="entry name" value="THIOREDOXIN"/>
</dbReference>
<dbReference type="PROSITE" id="PS51352">
    <property type="entry name" value="THIOREDOXIN_2"/>
    <property type="match status" value="1"/>
</dbReference>
<evidence type="ECO:0000256" key="5">
    <source>
        <dbReference type="ARBA" id="ARBA00023284"/>
    </source>
</evidence>
<accession>C4WMR6</accession>
<dbReference type="Proteomes" id="UP000004386">
    <property type="component" value="Unassembled WGS sequence"/>
</dbReference>
<reference evidence="8 9" key="1">
    <citation type="submission" date="2009-05" db="EMBL/GenBank/DDBJ databases">
        <authorList>
            <person name="Setubal J.C."/>
            <person name="Boyle S."/>
            <person name="Crasta O.R."/>
            <person name="Gillespie J.J."/>
            <person name="Kenyon R.W."/>
            <person name="Lu J."/>
            <person name="Mane S."/>
            <person name="Nagrani S."/>
            <person name="Shallom J.M."/>
            <person name="Shallom S."/>
            <person name="Shukla M."/>
            <person name="Snyder E.E."/>
            <person name="Sobral B.W."/>
            <person name="Wattam A.R."/>
            <person name="Will R."/>
            <person name="Williams K."/>
            <person name="Yoo H."/>
            <person name="Munk C."/>
            <person name="Tapia R."/>
            <person name="Green L."/>
            <person name="Rogers Y."/>
            <person name="Detter J.C."/>
            <person name="Bruce D."/>
            <person name="Brettin T.S."/>
            <person name="Tsolis R."/>
        </authorList>
    </citation>
    <scope>NUCLEOTIDE SEQUENCE [LARGE SCALE GENOMIC DNA]</scope>
    <source>
        <strain evidence="8 9">LMG 3301</strain>
    </source>
</reference>
<keyword evidence="3" id="KW-0249">Electron transport</keyword>
<comment type="similarity">
    <text evidence="1">Belongs to the thioredoxin family.</text>
</comment>
<dbReference type="SUPFAM" id="SSF48452">
    <property type="entry name" value="TPR-like"/>
    <property type="match status" value="1"/>
</dbReference>
<dbReference type="Gene3D" id="3.40.30.10">
    <property type="entry name" value="Glutaredoxin"/>
    <property type="match status" value="1"/>
</dbReference>
<organism evidence="8 9">
    <name type="scientific">Brucella intermedia LMG 3301</name>
    <dbReference type="NCBI Taxonomy" id="641118"/>
    <lineage>
        <taxon>Bacteria</taxon>
        <taxon>Pseudomonadati</taxon>
        <taxon>Pseudomonadota</taxon>
        <taxon>Alphaproteobacteria</taxon>
        <taxon>Hyphomicrobiales</taxon>
        <taxon>Brucellaceae</taxon>
        <taxon>Brucella/Ochrobactrum group</taxon>
        <taxon>Brucella</taxon>
    </lineage>
</organism>
<evidence type="ECO:0000256" key="6">
    <source>
        <dbReference type="NCBIfam" id="TIGR01068"/>
    </source>
</evidence>
<dbReference type="Gene3D" id="1.25.40.10">
    <property type="entry name" value="Tetratricopeptide repeat domain"/>
    <property type="match status" value="2"/>
</dbReference>
<sequence>MHRPENTKEFLMSSQNNPYAGAGGQMTANVSFGAPQAAAGGADLVKDTTTAGFQADVIAESRKQPVLVDFWAPWCGPCKQLTPIIEKAVREAGGAVKLVKMNIDDHPAIAGQLGIQSIPAVIAFVNGQPVDGFMGAVPESKVKEFIAKVGGPSDAETAIAEAIAAANELVEAGDFVQASEIFSSILHAVPDNVDAVVGLATCLLESGDAEKAREILAQIPADKQNAPAVRALEARLALADQVKLIGDPIELEKRIQADSNDYQARFDLAQVRNAQGRREDAANELLFIMKASREWNDDGARKQLLQFFEAWGNADPATLGARRKLSSLLFS</sequence>
<protein>
    <recommendedName>
        <fullName evidence="6">Thioredoxin</fullName>
    </recommendedName>
</protein>
<dbReference type="InterPro" id="IPR011990">
    <property type="entry name" value="TPR-like_helical_dom_sf"/>
</dbReference>